<evidence type="ECO:0000259" key="5">
    <source>
        <dbReference type="PROSITE" id="PS51186"/>
    </source>
</evidence>
<dbReference type="SMART" id="SM00342">
    <property type="entry name" value="HTH_ARAC"/>
    <property type="match status" value="1"/>
</dbReference>
<dbReference type="EMBL" id="JAUSUR010000002">
    <property type="protein sequence ID" value="MDQ0360579.1"/>
    <property type="molecule type" value="Genomic_DNA"/>
</dbReference>
<accession>A0ABU0E124</accession>
<sequence length="279" mass="32270">MNDLEKVLIAIDYIETHLMEKLDLDKIAQATHYSKFHLHRSFTKTVGLTIYEYSRRRQLSEAAKLLVFSNKSIVDIALLSGYSSQQAFATMFKAMYKQSPNQFRENNVYYPLQLKYKLEGHTSAIHFGDTGNVSAITFATEKDIPSWIELTRLVIDGFPYLNEEDYLITLKRCIKQKEALILKEEDIAIGIMLFSSKSGSIEFLGVHPLYRSKGITELFLDKVWNEFFKDKEVISITTYRDGDKADTGYREELKELGFAEAELLTEFGYPTQKFIMKKK</sequence>
<dbReference type="InterPro" id="IPR018062">
    <property type="entry name" value="HTH_AraC-typ_CS"/>
</dbReference>
<protein>
    <submittedName>
        <fullName evidence="6">AraC-like DNA-binding protein/ribosomal protein S18 acetylase RimI-like enzyme</fullName>
    </submittedName>
</protein>
<dbReference type="PROSITE" id="PS00041">
    <property type="entry name" value="HTH_ARAC_FAMILY_1"/>
    <property type="match status" value="1"/>
</dbReference>
<dbReference type="Pfam" id="PF12833">
    <property type="entry name" value="HTH_18"/>
    <property type="match status" value="1"/>
</dbReference>
<dbReference type="Gene3D" id="1.10.10.60">
    <property type="entry name" value="Homeodomain-like"/>
    <property type="match status" value="2"/>
</dbReference>
<dbReference type="PROSITE" id="PS01124">
    <property type="entry name" value="HTH_ARAC_FAMILY_2"/>
    <property type="match status" value="1"/>
</dbReference>
<evidence type="ECO:0000256" key="2">
    <source>
        <dbReference type="ARBA" id="ARBA00023125"/>
    </source>
</evidence>
<dbReference type="PANTHER" id="PTHR47504:SF5">
    <property type="entry name" value="RIGHT ORIGIN-BINDING PROTEIN"/>
    <property type="match status" value="1"/>
</dbReference>
<dbReference type="InterPro" id="IPR009057">
    <property type="entry name" value="Homeodomain-like_sf"/>
</dbReference>
<dbReference type="Gene3D" id="3.40.630.30">
    <property type="match status" value="1"/>
</dbReference>
<keyword evidence="1" id="KW-0805">Transcription regulation</keyword>
<proteinExistence type="predicted"/>
<dbReference type="SUPFAM" id="SSF55729">
    <property type="entry name" value="Acyl-CoA N-acyltransferases (Nat)"/>
    <property type="match status" value="1"/>
</dbReference>
<evidence type="ECO:0000313" key="7">
    <source>
        <dbReference type="Proteomes" id="UP001230220"/>
    </source>
</evidence>
<reference evidence="6 7" key="1">
    <citation type="submission" date="2023-07" db="EMBL/GenBank/DDBJ databases">
        <title>Genomic Encyclopedia of Type Strains, Phase IV (KMG-IV): sequencing the most valuable type-strain genomes for metagenomic binning, comparative biology and taxonomic classification.</title>
        <authorList>
            <person name="Goeker M."/>
        </authorList>
    </citation>
    <scope>NUCLEOTIDE SEQUENCE [LARGE SCALE GENOMIC DNA]</scope>
    <source>
        <strain evidence="6 7">DSM 16784</strain>
    </source>
</reference>
<keyword evidence="7" id="KW-1185">Reference proteome</keyword>
<evidence type="ECO:0000256" key="1">
    <source>
        <dbReference type="ARBA" id="ARBA00023015"/>
    </source>
</evidence>
<dbReference type="RefSeq" id="WP_307406597.1">
    <property type="nucleotide sequence ID" value="NZ_JAUSUR010000002.1"/>
</dbReference>
<dbReference type="InterPro" id="IPR050959">
    <property type="entry name" value="MarA-like"/>
</dbReference>
<evidence type="ECO:0000259" key="4">
    <source>
        <dbReference type="PROSITE" id="PS01124"/>
    </source>
</evidence>
<dbReference type="InterPro" id="IPR016181">
    <property type="entry name" value="Acyl_CoA_acyltransferase"/>
</dbReference>
<dbReference type="SUPFAM" id="SSF46689">
    <property type="entry name" value="Homeodomain-like"/>
    <property type="match status" value="2"/>
</dbReference>
<feature type="domain" description="HTH araC/xylS-type" evidence="4">
    <location>
        <begin position="8"/>
        <end position="106"/>
    </location>
</feature>
<evidence type="ECO:0000313" key="6">
    <source>
        <dbReference type="EMBL" id="MDQ0360579.1"/>
    </source>
</evidence>
<evidence type="ECO:0000256" key="3">
    <source>
        <dbReference type="ARBA" id="ARBA00023163"/>
    </source>
</evidence>
<dbReference type="Proteomes" id="UP001230220">
    <property type="component" value="Unassembled WGS sequence"/>
</dbReference>
<name>A0ABU0E124_9FIRM</name>
<feature type="domain" description="N-acetyltransferase" evidence="5">
    <location>
        <begin position="134"/>
        <end position="279"/>
    </location>
</feature>
<gene>
    <name evidence="6" type="ORF">J2S15_001324</name>
</gene>
<dbReference type="PANTHER" id="PTHR47504">
    <property type="entry name" value="RIGHT ORIGIN-BINDING PROTEIN"/>
    <property type="match status" value="1"/>
</dbReference>
<dbReference type="InterPro" id="IPR000182">
    <property type="entry name" value="GNAT_dom"/>
</dbReference>
<dbReference type="PROSITE" id="PS51186">
    <property type="entry name" value="GNAT"/>
    <property type="match status" value="1"/>
</dbReference>
<comment type="caution">
    <text evidence="6">The sequence shown here is derived from an EMBL/GenBank/DDBJ whole genome shotgun (WGS) entry which is preliminary data.</text>
</comment>
<organism evidence="6 7">
    <name type="scientific">Breznakia pachnodae</name>
    <dbReference type="NCBI Taxonomy" id="265178"/>
    <lineage>
        <taxon>Bacteria</taxon>
        <taxon>Bacillati</taxon>
        <taxon>Bacillota</taxon>
        <taxon>Erysipelotrichia</taxon>
        <taxon>Erysipelotrichales</taxon>
        <taxon>Erysipelotrichaceae</taxon>
        <taxon>Breznakia</taxon>
    </lineage>
</organism>
<dbReference type="InterPro" id="IPR018060">
    <property type="entry name" value="HTH_AraC"/>
</dbReference>
<keyword evidence="2" id="KW-0238">DNA-binding</keyword>
<keyword evidence="3" id="KW-0804">Transcription</keyword>